<keyword evidence="1" id="KW-1133">Transmembrane helix</keyword>
<evidence type="ECO:0008006" key="4">
    <source>
        <dbReference type="Google" id="ProtNLM"/>
    </source>
</evidence>
<dbReference type="InterPro" id="IPR011990">
    <property type="entry name" value="TPR-like_helical_dom_sf"/>
</dbReference>
<dbReference type="RefSeq" id="WP_095550466.1">
    <property type="nucleotide sequence ID" value="NZ_NSJF01000006.1"/>
</dbReference>
<organism evidence="2 3">
    <name type="scientific">Vandammella animalimorsus</name>
    <dbReference type="NCBI Taxonomy" id="2029117"/>
    <lineage>
        <taxon>Bacteria</taxon>
        <taxon>Pseudomonadati</taxon>
        <taxon>Pseudomonadota</taxon>
        <taxon>Betaproteobacteria</taxon>
        <taxon>Burkholderiales</taxon>
        <taxon>Comamonadaceae</taxon>
        <taxon>Vandammella</taxon>
    </lineage>
</organism>
<dbReference type="SUPFAM" id="SSF48452">
    <property type="entry name" value="TPR-like"/>
    <property type="match status" value="1"/>
</dbReference>
<dbReference type="PIRSF" id="PIRSF030959">
    <property type="entry name" value="UCP030959"/>
    <property type="match status" value="1"/>
</dbReference>
<evidence type="ECO:0000256" key="1">
    <source>
        <dbReference type="SAM" id="Phobius"/>
    </source>
</evidence>
<dbReference type="EMBL" id="NSJF01000006">
    <property type="protein sequence ID" value="PAT33839.1"/>
    <property type="molecule type" value="Genomic_DNA"/>
</dbReference>
<name>A0A2A2A8D1_9BURK</name>
<keyword evidence="1" id="KW-0812">Transmembrane</keyword>
<dbReference type="Proteomes" id="UP000217999">
    <property type="component" value="Unassembled WGS sequence"/>
</dbReference>
<gene>
    <name evidence="2" type="ORF">CK620_11915</name>
</gene>
<reference evidence="2 3" key="1">
    <citation type="submission" date="2017-08" db="EMBL/GenBank/DDBJ databases">
        <title>WGS of Clinical strains of the CDC Group NO-1 linked to zoonotic infections in humans.</title>
        <authorList>
            <person name="Bernier A.-M."/>
            <person name="Bernard K."/>
        </authorList>
    </citation>
    <scope>NUCLEOTIDE SEQUENCE [LARGE SCALE GENOMIC DNA]</scope>
    <source>
        <strain evidence="2 3">NML03-0146</strain>
    </source>
</reference>
<keyword evidence="1" id="KW-0472">Membrane</keyword>
<evidence type="ECO:0000313" key="2">
    <source>
        <dbReference type="EMBL" id="PAT33839.1"/>
    </source>
</evidence>
<dbReference type="AlphaFoldDB" id="A0A2A2A8D1"/>
<accession>A0A2A2A8D1</accession>
<protein>
    <recommendedName>
        <fullName evidence="4">Tetratricopeptide repeat protein</fullName>
    </recommendedName>
</protein>
<evidence type="ECO:0000313" key="3">
    <source>
        <dbReference type="Proteomes" id="UP000217999"/>
    </source>
</evidence>
<comment type="caution">
    <text evidence="2">The sequence shown here is derived from an EMBL/GenBank/DDBJ whole genome shotgun (WGS) entry which is preliminary data.</text>
</comment>
<proteinExistence type="predicted"/>
<feature type="transmembrane region" description="Helical" evidence="1">
    <location>
        <begin position="30"/>
        <end position="52"/>
    </location>
</feature>
<dbReference type="InterPro" id="IPR014562">
    <property type="entry name" value="UCP030959_TPR_rpt-cont"/>
</dbReference>
<sequence>MPFIGLGLHLLVALFFAVHAVRTRQQSYWLFILFSFPLLGSVAYFFSIYLPSNQRMQRQGRKLMAAAGQVLDPGRELREARQAWEYTPTAQNRMRLAAALLAAGQAEEAANEYAQCLSGPFANDADIRLGAAQAFALTGQPGRALEHLQFLQREQPGFRPEEVGILQAQTLAASGDVPAAYDLFEQLAQRHGGFHVHAEYAIVAAQQGDRARAERLRPLIEQATSQWQRAQRELNAGTMQRLNAAYRSLEQPPAQD</sequence>
<dbReference type="Gene3D" id="1.25.40.10">
    <property type="entry name" value="Tetratricopeptide repeat domain"/>
    <property type="match status" value="1"/>
</dbReference>